<protein>
    <recommendedName>
        <fullName evidence="4">Small ribosomal subunit protein eS6</fullName>
    </recommendedName>
</protein>
<dbReference type="RefSeq" id="WP_259133323.1">
    <property type="nucleotide sequence ID" value="NZ_JANUCS010000002.1"/>
</dbReference>
<dbReference type="Proteomes" id="UP000284763">
    <property type="component" value="Unassembled WGS sequence"/>
</dbReference>
<evidence type="ECO:0000256" key="3">
    <source>
        <dbReference type="ARBA" id="ARBA00023274"/>
    </source>
</evidence>
<evidence type="ECO:0000313" key="5">
    <source>
        <dbReference type="EMBL" id="RQD89305.1"/>
    </source>
</evidence>
<comment type="caution">
    <text evidence="5">The sequence shown here is derived from an EMBL/GenBank/DDBJ whole genome shotgun (WGS) entry which is preliminary data.</text>
</comment>
<dbReference type="GO" id="GO:0005840">
    <property type="term" value="C:ribosome"/>
    <property type="evidence" value="ECO:0007669"/>
    <property type="project" value="UniProtKB-KW"/>
</dbReference>
<dbReference type="NCBIfam" id="NF003294">
    <property type="entry name" value="PRK04290.1-3"/>
    <property type="match status" value="1"/>
</dbReference>
<dbReference type="GO" id="GO:0003735">
    <property type="term" value="F:structural constituent of ribosome"/>
    <property type="evidence" value="ECO:0007669"/>
    <property type="project" value="InterPro"/>
</dbReference>
<comment type="similarity">
    <text evidence="1 4">Belongs to the eukaryotic ribosomal protein eS6 family.</text>
</comment>
<dbReference type="InterPro" id="IPR020924">
    <property type="entry name" value="Ribosomal_eS6_arc"/>
</dbReference>
<sequence length="135" mass="14717">MADFKVVVSDPKSKTYQFDLKGSEANKLLGKSIGDNFDGNILGLKGYTLKVTGGSDKTGVVMRRDIPGPKRRKILVSKSVGYTPKSKGVRRRKLMHGREIATDTVQINTKVISYGDKSIEEILGGGSEENVEAEN</sequence>
<dbReference type="EMBL" id="QZAB01000154">
    <property type="protein sequence ID" value="RQD89305.1"/>
    <property type="molecule type" value="Genomic_DNA"/>
</dbReference>
<keyword evidence="3 4" id="KW-0687">Ribonucleoprotein</keyword>
<accession>A0A424Z3K7</accession>
<organism evidence="5 6">
    <name type="scientific">Methanosalsum natronophilum</name>
    <dbReference type="NCBI Taxonomy" id="768733"/>
    <lineage>
        <taxon>Archaea</taxon>
        <taxon>Methanobacteriati</taxon>
        <taxon>Methanobacteriota</taxon>
        <taxon>Stenosarchaea group</taxon>
        <taxon>Methanomicrobia</taxon>
        <taxon>Methanosarcinales</taxon>
        <taxon>Methanosarcinaceae</taxon>
        <taxon>Methanosalsum</taxon>
    </lineage>
</organism>
<reference evidence="5 6" key="1">
    <citation type="submission" date="2018-08" db="EMBL/GenBank/DDBJ databases">
        <title>The metabolism and importance of syntrophic acetate oxidation coupled to methane or sulfide production in haloalkaline environments.</title>
        <authorList>
            <person name="Timmers P.H.A."/>
            <person name="Vavourakis C.D."/>
            <person name="Sorokin D.Y."/>
            <person name="Sinninghe Damste J.S."/>
            <person name="Muyzer G."/>
            <person name="Stams A.J.M."/>
            <person name="Plugge C.M."/>
        </authorList>
    </citation>
    <scope>NUCLEOTIDE SEQUENCE [LARGE SCALE GENOMIC DNA]</scope>
    <source>
        <strain evidence="5">MSAO_Arc3</strain>
    </source>
</reference>
<dbReference type="Pfam" id="PF01092">
    <property type="entry name" value="Ribosomal_S6e"/>
    <property type="match status" value="1"/>
</dbReference>
<evidence type="ECO:0000256" key="2">
    <source>
        <dbReference type="ARBA" id="ARBA00022980"/>
    </source>
</evidence>
<dbReference type="InterPro" id="IPR001377">
    <property type="entry name" value="Ribosomal_eS6"/>
</dbReference>
<dbReference type="InterPro" id="IPR018282">
    <property type="entry name" value="Ribosomal_eS6_CS"/>
</dbReference>
<dbReference type="GO" id="GO:1990904">
    <property type="term" value="C:ribonucleoprotein complex"/>
    <property type="evidence" value="ECO:0007669"/>
    <property type="project" value="UniProtKB-KW"/>
</dbReference>
<gene>
    <name evidence="4" type="primary">rps6e</name>
    <name evidence="5" type="ORF">D5R95_02295</name>
</gene>
<dbReference type="HAMAP" id="MF_00512">
    <property type="entry name" value="Ribosomal_eS6"/>
    <property type="match status" value="1"/>
</dbReference>
<dbReference type="SMART" id="SM01405">
    <property type="entry name" value="Ribosomal_S6e"/>
    <property type="match status" value="1"/>
</dbReference>
<evidence type="ECO:0000313" key="6">
    <source>
        <dbReference type="Proteomes" id="UP000284763"/>
    </source>
</evidence>
<proteinExistence type="inferred from homology"/>
<dbReference type="AlphaFoldDB" id="A0A424Z3K7"/>
<keyword evidence="2 4" id="KW-0689">Ribosomal protein</keyword>
<name>A0A424Z3K7_9EURY</name>
<dbReference type="PANTHER" id="PTHR11502">
    <property type="entry name" value="40S RIBOSOMAL PROTEIN S6"/>
    <property type="match status" value="1"/>
</dbReference>
<dbReference type="PROSITE" id="PS00578">
    <property type="entry name" value="RIBOSOMAL_S6E"/>
    <property type="match status" value="1"/>
</dbReference>
<evidence type="ECO:0000256" key="1">
    <source>
        <dbReference type="ARBA" id="ARBA00009312"/>
    </source>
</evidence>
<dbReference type="GO" id="GO:0006412">
    <property type="term" value="P:translation"/>
    <property type="evidence" value="ECO:0007669"/>
    <property type="project" value="UniProtKB-UniRule"/>
</dbReference>
<evidence type="ECO:0000256" key="4">
    <source>
        <dbReference type="HAMAP-Rule" id="MF_00512"/>
    </source>
</evidence>